<proteinExistence type="predicted"/>
<dbReference type="AlphaFoldDB" id="A0A5B7HNW2"/>
<evidence type="ECO:0000256" key="1">
    <source>
        <dbReference type="SAM" id="MobiDB-lite"/>
    </source>
</evidence>
<comment type="caution">
    <text evidence="2">The sequence shown here is derived from an EMBL/GenBank/DDBJ whole genome shotgun (WGS) entry which is preliminary data.</text>
</comment>
<feature type="region of interest" description="Disordered" evidence="1">
    <location>
        <begin position="1"/>
        <end position="48"/>
    </location>
</feature>
<reference evidence="2 3" key="1">
    <citation type="submission" date="2019-05" db="EMBL/GenBank/DDBJ databases">
        <title>Another draft genome of Portunus trituberculatus and its Hox gene families provides insights of decapod evolution.</title>
        <authorList>
            <person name="Jeong J.-H."/>
            <person name="Song I."/>
            <person name="Kim S."/>
            <person name="Choi T."/>
            <person name="Kim D."/>
            <person name="Ryu S."/>
            <person name="Kim W."/>
        </authorList>
    </citation>
    <scope>NUCLEOTIDE SEQUENCE [LARGE SCALE GENOMIC DNA]</scope>
    <source>
        <tissue evidence="2">Muscle</tissue>
    </source>
</reference>
<sequence>MVAVVGPGGRTEQGREREAEMSTAAGREAARGGGGGSDRSGSRAGGACARCVPDKGAATQKDSLGGTGGPSVLVSEFFLCVASVKYRVDTIAVMETAHVFG</sequence>
<evidence type="ECO:0000313" key="2">
    <source>
        <dbReference type="EMBL" id="MPC71389.1"/>
    </source>
</evidence>
<name>A0A5B7HNW2_PORTR</name>
<feature type="compositionally biased region" description="Gly residues" evidence="1">
    <location>
        <begin position="1"/>
        <end position="11"/>
    </location>
</feature>
<accession>A0A5B7HNW2</accession>
<protein>
    <submittedName>
        <fullName evidence="2">Uncharacterized protein</fullName>
    </submittedName>
</protein>
<organism evidence="2 3">
    <name type="scientific">Portunus trituberculatus</name>
    <name type="common">Swimming crab</name>
    <name type="synonym">Neptunus trituberculatus</name>
    <dbReference type="NCBI Taxonomy" id="210409"/>
    <lineage>
        <taxon>Eukaryota</taxon>
        <taxon>Metazoa</taxon>
        <taxon>Ecdysozoa</taxon>
        <taxon>Arthropoda</taxon>
        <taxon>Crustacea</taxon>
        <taxon>Multicrustacea</taxon>
        <taxon>Malacostraca</taxon>
        <taxon>Eumalacostraca</taxon>
        <taxon>Eucarida</taxon>
        <taxon>Decapoda</taxon>
        <taxon>Pleocyemata</taxon>
        <taxon>Brachyura</taxon>
        <taxon>Eubrachyura</taxon>
        <taxon>Portunoidea</taxon>
        <taxon>Portunidae</taxon>
        <taxon>Portuninae</taxon>
        <taxon>Portunus</taxon>
    </lineage>
</organism>
<keyword evidence="3" id="KW-1185">Reference proteome</keyword>
<evidence type="ECO:0000313" key="3">
    <source>
        <dbReference type="Proteomes" id="UP000324222"/>
    </source>
</evidence>
<dbReference type="Proteomes" id="UP000324222">
    <property type="component" value="Unassembled WGS sequence"/>
</dbReference>
<dbReference type="EMBL" id="VSRR010032798">
    <property type="protein sequence ID" value="MPC71389.1"/>
    <property type="molecule type" value="Genomic_DNA"/>
</dbReference>
<gene>
    <name evidence="2" type="ORF">E2C01_065667</name>
</gene>